<proteinExistence type="predicted"/>
<dbReference type="HOGENOM" id="CLU_034624_0_0_2"/>
<dbReference type="PIR" id="B75126">
    <property type="entry name" value="B75126"/>
</dbReference>
<sequence>MRKGQLLSLDALISLIVVTFILASLVTLSDTVRGEIISIVGLYERSNIAENMLDIIVDSPGEPEDWESNVDSVKVPGIGDGFGVVDYNKLKALVENANNSHLLKALEKLSLGRDFLFEVYMSSFNITINGEFPKVYIDNMTFSGPRGGVYFRVSSGPGNNFFTVDYLELIRGETKYVNEEVLNLATGSTLKLEEGDKLRFIVLESVTITVRRLEGGGTVFQKSIPENSVIEVTVTGPETSNFQLTFKARNWNVLKFTGNGNVIVTVSAYSNETPEIKFEKTFYTDLLSLGSPTYYFAVINGSLVLNRSIIKNSMNNSEWIEPVQRIITVERFEYNLSKEPSTSDPLIYGILNLPLPADGFLLISVPSTPGNLTLVAVSGSTVKGIYVYRNSSGYLNAIIVENESISTYTGNSSTISIPITKVFDDNVNEIIGMWLYYTSWDREDVSIEIVPTIEWAIKPARDLGLIKLTVWDEP</sequence>
<dbReference type="AlphaFoldDB" id="Q9V0I0"/>
<dbReference type="eggNOG" id="arCOG05788">
    <property type="taxonomic scope" value="Archaea"/>
</dbReference>
<evidence type="ECO:0000256" key="1">
    <source>
        <dbReference type="SAM" id="Phobius"/>
    </source>
</evidence>
<dbReference type="Proteomes" id="UP000009139">
    <property type="component" value="Chromosome"/>
</dbReference>
<keyword evidence="1" id="KW-0472">Membrane</keyword>
<reference evidence="3 5" key="5">
    <citation type="journal article" date="2012" name="Curr. Microbiol.">
        <title>Re-annotation of two hyperthermophilic archaea Pyrococcus abyssi GE5 and Pyrococcus furiosus DSM 3638.</title>
        <authorList>
            <person name="Gao J."/>
            <person name="Wang J."/>
        </authorList>
    </citation>
    <scope>GENOME REANNOTATION</scope>
    <source>
        <strain evidence="3">GE5</strain>
        <strain evidence="5">GE5 / Orsay</strain>
    </source>
</reference>
<dbReference type="STRING" id="272844.PAB1825"/>
<dbReference type="KEGG" id="pab:PAB1825"/>
<reference evidence="2" key="2">
    <citation type="journal article" date="2000" name="J. Mol. Biol.">
        <title>Archaeal homologs of eukaryotic methylation guide small nucleolar RNAs: lessons from the Pyrococcus genomes.</title>
        <authorList>
            <person name="Gaspin C."/>
            <person name="Cavaille J."/>
            <person name="Erauso G."/>
        </authorList>
    </citation>
    <scope>NUCLEOTIDE SEQUENCE</scope>
    <source>
        <strain evidence="2">Orsay</strain>
    </source>
</reference>
<evidence type="ECO:0000313" key="4">
    <source>
        <dbReference type="Proteomes" id="UP000000810"/>
    </source>
</evidence>
<name>Q9V0I0_PYRAB</name>
<accession>Q9V0I0</accession>
<reference evidence="2" key="1">
    <citation type="submission" date="1999-07" db="EMBL/GenBank/DDBJ databases">
        <authorList>
            <person name="Genoscope"/>
        </authorList>
    </citation>
    <scope>NUCLEOTIDE SEQUENCE</scope>
    <source>
        <strain evidence="2">Orsay</strain>
    </source>
</reference>
<dbReference type="RefSeq" id="WP_010867931.1">
    <property type="nucleotide sequence ID" value="NC_000868.1"/>
</dbReference>
<feature type="transmembrane region" description="Helical" evidence="1">
    <location>
        <begin position="7"/>
        <end position="28"/>
    </location>
</feature>
<evidence type="ECO:0000313" key="5">
    <source>
        <dbReference type="Proteomes" id="UP000009139"/>
    </source>
</evidence>
<reference evidence="2 4" key="4">
    <citation type="journal article" date="2003" name="Mol. Microbiol.">
        <title>An integrated analysis of the genome of the hyperthermophilic archaeon Pyrococcus abyssi.</title>
        <authorList>
            <person name="Cohen G."/>
            <person name="Barbe V."/>
            <person name="Flament D."/>
            <person name="Galperin M."/>
            <person name="Heilig R."/>
            <person name="Ripp R."/>
            <person name="Lecompte O."/>
            <person name="Prieur D."/>
            <person name="Poch O."/>
            <person name="Quellerou J."/>
            <person name="Thierry J.C."/>
            <person name="Van der Oost J."/>
            <person name="Weissenbach J."/>
            <person name="Zivanovic Y."/>
            <person name="Forterre P."/>
        </authorList>
    </citation>
    <scope>NUCLEOTIDE SEQUENCE [LARGE SCALE GENOMIC DNA]</scope>
    <source>
        <strain evidence="4">GE5 / Orsay</strain>
        <strain evidence="2">Orsay</strain>
    </source>
</reference>
<dbReference type="Proteomes" id="UP000000810">
    <property type="component" value="Chromosome"/>
</dbReference>
<reference evidence="2" key="3">
    <citation type="journal article" date="2001" name="Genome Res.">
        <title>Genome evolution at the genus level: comparison of three complete genomes of hyperthermophilic archaea.</title>
        <authorList>
            <person name="Lecompte O."/>
            <person name="Ripp R."/>
            <person name="Puzos-Barbe V."/>
            <person name="Duprat S."/>
            <person name="Heilig R."/>
            <person name="Dietrich J."/>
            <person name="Thierry J.C."/>
            <person name="Poch O."/>
        </authorList>
    </citation>
    <scope>NUCLEOTIDE SEQUENCE</scope>
    <source>
        <strain evidence="2">Orsay</strain>
    </source>
</reference>
<keyword evidence="1" id="KW-0812">Transmembrane</keyword>
<keyword evidence="1" id="KW-1133">Transmembrane helix</keyword>
<dbReference type="PATRIC" id="fig|272844.11.peg.854"/>
<organism evidence="2 4">
    <name type="scientific">Pyrococcus abyssi (strain GE5 / Orsay)</name>
    <dbReference type="NCBI Taxonomy" id="272844"/>
    <lineage>
        <taxon>Archaea</taxon>
        <taxon>Methanobacteriati</taxon>
        <taxon>Methanobacteriota</taxon>
        <taxon>Thermococci</taxon>
        <taxon>Thermococcales</taxon>
        <taxon>Thermococcaceae</taxon>
        <taxon>Pyrococcus</taxon>
    </lineage>
</organism>
<gene>
    <name evidence="2" type="ordered locus">PAB1825</name>
</gene>
<dbReference type="EMBL" id="HE613800">
    <property type="protein sequence ID" value="CCE70210.1"/>
    <property type="molecule type" value="Genomic_DNA"/>
</dbReference>
<protein>
    <submittedName>
        <fullName evidence="2">Uncharacterized protein</fullName>
    </submittedName>
</protein>
<dbReference type="OrthoDB" id="85914at2157"/>
<evidence type="ECO:0000313" key="3">
    <source>
        <dbReference type="EMBL" id="CCE70210.1"/>
    </source>
</evidence>
<evidence type="ECO:0000313" key="2">
    <source>
        <dbReference type="EMBL" id="CAB49723.1"/>
    </source>
</evidence>
<keyword evidence="4" id="KW-1185">Reference proteome</keyword>
<dbReference type="EMBL" id="AJ248285">
    <property type="protein sequence ID" value="CAB49723.1"/>
    <property type="molecule type" value="Genomic_DNA"/>
</dbReference>